<evidence type="ECO:0000313" key="2">
    <source>
        <dbReference type="EMBL" id="WWY03137.1"/>
    </source>
</evidence>
<gene>
    <name evidence="1" type="ORF">ORY91_000076</name>
    <name evidence="2" type="ORF">V9W64_10725</name>
</gene>
<reference evidence="2" key="2">
    <citation type="submission" date="2024-02" db="EMBL/GenBank/DDBJ databases">
        <title>Neisseria leonii sp. nov.</title>
        <authorList>
            <person name="Boutroux M."/>
            <person name="Favre-Rochex S."/>
            <person name="Gorgette O."/>
            <person name="Touak G."/>
            <person name="Muhle E."/>
            <person name="Chesneau O."/>
            <person name="Clermont D."/>
            <person name="Rahi P."/>
        </authorList>
    </citation>
    <scope>NUCLEOTIDE SEQUENCE</scope>
    <source>
        <strain evidence="2">51.81</strain>
    </source>
</reference>
<keyword evidence="3" id="KW-1185">Reference proteome</keyword>
<evidence type="ECO:0000313" key="1">
    <source>
        <dbReference type="EMBL" id="MDD9328802.1"/>
    </source>
</evidence>
<dbReference type="AlphaFoldDB" id="A0A9X4E836"/>
<dbReference type="RefSeq" id="WP_274585846.1">
    <property type="nucleotide sequence ID" value="NZ_CP146598.1"/>
</dbReference>
<dbReference type="EMBL" id="CP146598">
    <property type="protein sequence ID" value="WWY03137.1"/>
    <property type="molecule type" value="Genomic_DNA"/>
</dbReference>
<protein>
    <submittedName>
        <fullName evidence="1">Uncharacterized protein</fullName>
    </submittedName>
</protein>
<name>A0A9X4E836_9NEIS</name>
<sequence length="136" mass="15854">MICNCDYRNRIRRLDCDGQPYLALIDIAQTRGFDRAWVKAFKGNRLHIGRVIYGLADDVLDALYRSRRPHPCLIEWIRNLSNPAYETDPSGEPDIISNILSELQILQDKILTIQKEQQRARRPTRAACCAQFEPYY</sequence>
<evidence type="ECO:0000313" key="3">
    <source>
        <dbReference type="Proteomes" id="UP001149607"/>
    </source>
</evidence>
<reference evidence="1" key="1">
    <citation type="submission" date="2022-10" db="EMBL/GenBank/DDBJ databases">
        <authorList>
            <person name="Boutroux M."/>
        </authorList>
    </citation>
    <scope>NUCLEOTIDE SEQUENCE</scope>
    <source>
        <strain evidence="1">51.81</strain>
    </source>
</reference>
<proteinExistence type="predicted"/>
<organism evidence="1">
    <name type="scientific">Neisseria leonii</name>
    <dbReference type="NCBI Taxonomy" id="2995413"/>
    <lineage>
        <taxon>Bacteria</taxon>
        <taxon>Pseudomonadati</taxon>
        <taxon>Pseudomonadota</taxon>
        <taxon>Betaproteobacteria</taxon>
        <taxon>Neisseriales</taxon>
        <taxon>Neisseriaceae</taxon>
        <taxon>Neisseria</taxon>
    </lineage>
</organism>
<accession>A0A9X4E836</accession>
<dbReference type="EMBL" id="JAPQFL010000015">
    <property type="protein sequence ID" value="MDD9328802.1"/>
    <property type="molecule type" value="Genomic_DNA"/>
</dbReference>
<dbReference type="Proteomes" id="UP001149607">
    <property type="component" value="Chromosome"/>
</dbReference>